<protein>
    <submittedName>
        <fullName evidence="1">Uncharacterized protein</fullName>
    </submittedName>
</protein>
<proteinExistence type="predicted"/>
<comment type="caution">
    <text evidence="1">The sequence shown here is derived from an EMBL/GenBank/DDBJ whole genome shotgun (WGS) entry which is preliminary data.</text>
</comment>
<dbReference type="Gene3D" id="2.120.10.30">
    <property type="entry name" value="TolB, C-terminal domain"/>
    <property type="match status" value="1"/>
</dbReference>
<evidence type="ECO:0000313" key="1">
    <source>
        <dbReference type="EMBL" id="GDY30835.1"/>
    </source>
</evidence>
<accession>A0A4D4J2I7</accession>
<dbReference type="EMBL" id="BJFL01000010">
    <property type="protein sequence ID" value="GDY30835.1"/>
    <property type="molecule type" value="Genomic_DNA"/>
</dbReference>
<dbReference type="Proteomes" id="UP000298860">
    <property type="component" value="Unassembled WGS sequence"/>
</dbReference>
<dbReference type="RefSeq" id="WP_371856777.1">
    <property type="nucleotide sequence ID" value="NZ_BJFL01000010.1"/>
</dbReference>
<gene>
    <name evidence="1" type="ORF">GTS_24680</name>
</gene>
<dbReference type="AlphaFoldDB" id="A0A4D4J2I7"/>
<dbReference type="PANTHER" id="PTHR46388:SF2">
    <property type="entry name" value="NHL REPEAT-CONTAINING PROTEIN 2"/>
    <property type="match status" value="1"/>
</dbReference>
<dbReference type="PANTHER" id="PTHR46388">
    <property type="entry name" value="NHL REPEAT-CONTAINING PROTEIN 2"/>
    <property type="match status" value="1"/>
</dbReference>
<name>A0A4D4J2I7_9PSEU</name>
<organism evidence="1 2">
    <name type="scientific">Gandjariella thermophila</name>
    <dbReference type="NCBI Taxonomy" id="1931992"/>
    <lineage>
        <taxon>Bacteria</taxon>
        <taxon>Bacillati</taxon>
        <taxon>Actinomycetota</taxon>
        <taxon>Actinomycetes</taxon>
        <taxon>Pseudonocardiales</taxon>
        <taxon>Pseudonocardiaceae</taxon>
        <taxon>Gandjariella</taxon>
    </lineage>
</organism>
<dbReference type="InterPro" id="IPR011042">
    <property type="entry name" value="6-blade_b-propeller_TolB-like"/>
</dbReference>
<keyword evidence="2" id="KW-1185">Reference proteome</keyword>
<evidence type="ECO:0000313" key="2">
    <source>
        <dbReference type="Proteomes" id="UP000298860"/>
    </source>
</evidence>
<reference evidence="2" key="1">
    <citation type="submission" date="2019-04" db="EMBL/GenBank/DDBJ databases">
        <title>Draft genome sequence of Pseudonocardiaceae bacterium SL3-2-4.</title>
        <authorList>
            <person name="Ningsih F."/>
            <person name="Yokota A."/>
            <person name="Sakai Y."/>
            <person name="Nanatani K."/>
            <person name="Yabe S."/>
            <person name="Oetari A."/>
            <person name="Sjamsuridzal W."/>
        </authorList>
    </citation>
    <scope>NUCLEOTIDE SEQUENCE [LARGE SCALE GENOMIC DNA]</scope>
    <source>
        <strain evidence="2">SL3-2-4</strain>
    </source>
</reference>
<sequence>MTMSTRRVRVRGPVADSAHHSLVERAADAETVLRRIVSGERGRSDGGPASASFAEPGGLALLPPEVAAAVGYDAVVADTANHLLRGVRLADGRVRTVTGTGSGGTALEVDLTSPCDVAGCSPAPCWAACFMSSPRP</sequence>